<dbReference type="AlphaFoldDB" id="A0A8J4TDY4"/>
<evidence type="ECO:0000313" key="2">
    <source>
        <dbReference type="Proteomes" id="UP000727407"/>
    </source>
</evidence>
<keyword evidence="2" id="KW-1185">Reference proteome</keyword>
<proteinExistence type="predicted"/>
<feature type="non-terminal residue" evidence="1">
    <location>
        <position position="1"/>
    </location>
</feature>
<reference evidence="1" key="1">
    <citation type="submission" date="2020-07" db="EMBL/GenBank/DDBJ databases">
        <title>Clarias magur genome sequencing, assembly and annotation.</title>
        <authorList>
            <person name="Kushwaha B."/>
            <person name="Kumar R."/>
            <person name="Das P."/>
            <person name="Joshi C.G."/>
            <person name="Kumar D."/>
            <person name="Nagpure N.S."/>
            <person name="Pandey M."/>
            <person name="Agarwal S."/>
            <person name="Srivastava S."/>
            <person name="Singh M."/>
            <person name="Sahoo L."/>
            <person name="Jayasankar P."/>
            <person name="Meher P.K."/>
            <person name="Koringa P.G."/>
            <person name="Iquebal M.A."/>
            <person name="Das S.P."/>
            <person name="Bit A."/>
            <person name="Patnaik S."/>
            <person name="Patel N."/>
            <person name="Shah T.M."/>
            <person name="Hinsu A."/>
            <person name="Jena J.K."/>
        </authorList>
    </citation>
    <scope>NUCLEOTIDE SEQUENCE</scope>
    <source>
        <strain evidence="1">CIFAMagur01</strain>
        <tissue evidence="1">Testis</tissue>
    </source>
</reference>
<dbReference type="EMBL" id="QNUK01000436">
    <property type="protein sequence ID" value="KAF5893425.1"/>
    <property type="molecule type" value="Genomic_DNA"/>
</dbReference>
<comment type="caution">
    <text evidence="1">The sequence shown here is derived from an EMBL/GenBank/DDBJ whole genome shotgun (WGS) entry which is preliminary data.</text>
</comment>
<protein>
    <submittedName>
        <fullName evidence="1">Uncharacterized protein</fullName>
    </submittedName>
</protein>
<evidence type="ECO:0000313" key="1">
    <source>
        <dbReference type="EMBL" id="KAF5893425.1"/>
    </source>
</evidence>
<organism evidence="1 2">
    <name type="scientific">Clarias magur</name>
    <name type="common">Asian catfish</name>
    <name type="synonym">Macropteronotus magur</name>
    <dbReference type="NCBI Taxonomy" id="1594786"/>
    <lineage>
        <taxon>Eukaryota</taxon>
        <taxon>Metazoa</taxon>
        <taxon>Chordata</taxon>
        <taxon>Craniata</taxon>
        <taxon>Vertebrata</taxon>
        <taxon>Euteleostomi</taxon>
        <taxon>Actinopterygii</taxon>
        <taxon>Neopterygii</taxon>
        <taxon>Teleostei</taxon>
        <taxon>Ostariophysi</taxon>
        <taxon>Siluriformes</taxon>
        <taxon>Clariidae</taxon>
        <taxon>Clarias</taxon>
    </lineage>
</organism>
<sequence>LASVKYNKCKSGVIALLSVDFVSPRGGVKSLYTEVADGRTAIRSSNEKDKE</sequence>
<gene>
    <name evidence="1" type="ORF">DAT39_016878</name>
</gene>
<accession>A0A8J4TDY4</accession>
<dbReference type="Proteomes" id="UP000727407">
    <property type="component" value="Unassembled WGS sequence"/>
</dbReference>
<name>A0A8J4TDY4_CLAMG</name>
<feature type="non-terminal residue" evidence="1">
    <location>
        <position position="51"/>
    </location>
</feature>